<evidence type="ECO:0000259" key="1">
    <source>
        <dbReference type="Pfam" id="PF04233"/>
    </source>
</evidence>
<dbReference type="Pfam" id="PF04233">
    <property type="entry name" value="Phage_Mu_F"/>
    <property type="match status" value="1"/>
</dbReference>
<sequence length="412" mass="47336">MEQIAKDRYNGTLKKGELSDGYILETYKELNGAMWEGFGKENFKVNKQTGAISPEVLQMQRNLYKFSGAKNYVLLEQINEILRSDKGKNWQTFLQEVQKLNPKYNKNYLQAEWQTAKQAGYHAANWQEYVKRKDLYPNLKYCTQKDERVREEHRPLEGFIAPIESDFWKDFYPPNGWRCRCFVVQTAEPASTGDMPQLSDKDFPKEFRGNVAISGQVFKEDNTNQGKPHPYFVLALDADSDTKKAFELSKLSAPYTEVYEAKNGAVVKVSPFADESDLAKNLKSAIVIADNLGVSMNIRPHLEIQNHKNPEYEINSKIADRKETSSYTSVKSNLGKAKEQGAEIVVFDLSDFKNWEAIGVVRSLKGKILSYNNREWLKEVFFIYGNKAISFTIKELMTDFDKVTTRLKAIEP</sequence>
<dbReference type="NCBIfam" id="TIGR01641">
    <property type="entry name" value="phageSPP1_gp7"/>
    <property type="match status" value="1"/>
</dbReference>
<name>A0A8S5N8F9_9CAUD</name>
<dbReference type="InterPro" id="IPR040559">
    <property type="entry name" value="CdiA_C"/>
</dbReference>
<dbReference type="Pfam" id="PF18451">
    <property type="entry name" value="CdiA_C"/>
    <property type="match status" value="1"/>
</dbReference>
<feature type="domain" description="tRNA nuclease CdiA C-terminal" evidence="2">
    <location>
        <begin position="308"/>
        <end position="384"/>
    </location>
</feature>
<dbReference type="InterPro" id="IPR006528">
    <property type="entry name" value="Phage_head_morphogenesis_dom"/>
</dbReference>
<feature type="domain" description="Phage head morphogenesis" evidence="1">
    <location>
        <begin position="86"/>
        <end position="183"/>
    </location>
</feature>
<dbReference type="EMBL" id="BK015089">
    <property type="protein sequence ID" value="DAD90554.1"/>
    <property type="molecule type" value="Genomic_DNA"/>
</dbReference>
<evidence type="ECO:0000259" key="2">
    <source>
        <dbReference type="Pfam" id="PF18451"/>
    </source>
</evidence>
<evidence type="ECO:0000313" key="3">
    <source>
        <dbReference type="EMBL" id="DAD90554.1"/>
    </source>
</evidence>
<proteinExistence type="predicted"/>
<accession>A0A8S5N8F9</accession>
<protein>
    <submittedName>
        <fullName evidence="3">Minor capsid component</fullName>
    </submittedName>
</protein>
<reference evidence="3" key="1">
    <citation type="journal article" date="2021" name="Proc. Natl. Acad. Sci. U.S.A.">
        <title>A Catalog of Tens of Thousands of Viruses from Human Metagenomes Reveals Hidden Associations with Chronic Diseases.</title>
        <authorList>
            <person name="Tisza M.J."/>
            <person name="Buck C.B."/>
        </authorList>
    </citation>
    <scope>NUCLEOTIDE SEQUENCE</scope>
    <source>
        <strain evidence="3">CtlHW5</strain>
    </source>
</reference>
<dbReference type="Gene3D" id="3.40.1350.120">
    <property type="match status" value="1"/>
</dbReference>
<organism evidence="3">
    <name type="scientific">Myoviridae sp. ctlHW5</name>
    <dbReference type="NCBI Taxonomy" id="2826691"/>
    <lineage>
        <taxon>Viruses</taxon>
        <taxon>Duplodnaviria</taxon>
        <taxon>Heunggongvirae</taxon>
        <taxon>Uroviricota</taxon>
        <taxon>Caudoviricetes</taxon>
    </lineage>
</organism>